<evidence type="ECO:0000313" key="2">
    <source>
        <dbReference type="Proteomes" id="UP000595074"/>
    </source>
</evidence>
<dbReference type="AlphaFoldDB" id="A0A7M1S1V1"/>
<evidence type="ECO:0000313" key="1">
    <source>
        <dbReference type="EMBL" id="QOR61021.1"/>
    </source>
</evidence>
<dbReference type="KEGG" id="sinu:IMZ28_06010"/>
<keyword evidence="2" id="KW-1185">Reference proteome</keyword>
<dbReference type="EMBL" id="CP063164">
    <property type="protein sequence ID" value="QOR61021.1"/>
    <property type="molecule type" value="Genomic_DNA"/>
</dbReference>
<protein>
    <submittedName>
        <fullName evidence="1">Uncharacterized protein</fullName>
    </submittedName>
</protein>
<reference evidence="1 2" key="1">
    <citation type="submission" date="2020-10" db="EMBL/GenBank/DDBJ databases">
        <title>The genome of sulfurovum sp.</title>
        <authorList>
            <person name="Xie S."/>
            <person name="Shao Z."/>
            <person name="Jiang L."/>
        </authorList>
    </citation>
    <scope>NUCLEOTIDE SEQUENCE [LARGE SCALE GENOMIC DNA]</scope>
    <source>
        <strain evidence="1 2">ST-419</strain>
    </source>
</reference>
<dbReference type="Proteomes" id="UP000595074">
    <property type="component" value="Chromosome"/>
</dbReference>
<organism evidence="1 2">
    <name type="scientific">Sulfurovum indicum</name>
    <dbReference type="NCBI Taxonomy" id="2779528"/>
    <lineage>
        <taxon>Bacteria</taxon>
        <taxon>Pseudomonadati</taxon>
        <taxon>Campylobacterota</taxon>
        <taxon>Epsilonproteobacteria</taxon>
        <taxon>Campylobacterales</taxon>
        <taxon>Sulfurovaceae</taxon>
        <taxon>Sulfurovum</taxon>
    </lineage>
</organism>
<sequence length="93" mass="10945">MKWNKEAVVIVGAIFLLSYFYSSKVEHDLNNRIKAQSLKSCLGQKHDYCDMIDTFHDICFPGSYRSRYKAMHFFSDEYDACIKEQIAKYTGKR</sequence>
<dbReference type="RefSeq" id="WP_197547692.1">
    <property type="nucleotide sequence ID" value="NZ_CP063164.1"/>
</dbReference>
<gene>
    <name evidence="1" type="ORF">IMZ28_06010</name>
</gene>
<accession>A0A7M1S1V1</accession>
<proteinExistence type="predicted"/>
<name>A0A7M1S1V1_9BACT</name>